<protein>
    <recommendedName>
        <fullName evidence="4">Transmembrane protein</fullName>
    </recommendedName>
</protein>
<dbReference type="EMBL" id="SWLB01000015">
    <property type="protein sequence ID" value="KAF3328547.1"/>
    <property type="molecule type" value="Genomic_DNA"/>
</dbReference>
<name>A0A833QYB0_9POAL</name>
<keyword evidence="1" id="KW-1133">Transmembrane helix</keyword>
<keyword evidence="3" id="KW-1185">Reference proteome</keyword>
<evidence type="ECO:0008006" key="4">
    <source>
        <dbReference type="Google" id="ProtNLM"/>
    </source>
</evidence>
<comment type="caution">
    <text evidence="2">The sequence shown here is derived from an EMBL/GenBank/DDBJ whole genome shotgun (WGS) entry which is preliminary data.</text>
</comment>
<dbReference type="PANTHER" id="PTHR37706">
    <property type="entry name" value="TRANSMEMBRANE PROTEIN"/>
    <property type="match status" value="1"/>
</dbReference>
<sequence length="134" mass="15322">MLSRCCCNGTFSLLPARSISPQSSRDEASRTLDFTRDFAFAPNLRPLRRGGLCGESSHWRCATSARPPPPPNFGGDDSSGYISRLQEEFSKIQDRVRIFFAVLFWMSLFFWASVWDGTDDSRNNKGPRFRKKFK</sequence>
<evidence type="ECO:0000313" key="3">
    <source>
        <dbReference type="Proteomes" id="UP000623129"/>
    </source>
</evidence>
<accession>A0A833QYB0</accession>
<proteinExistence type="predicted"/>
<feature type="transmembrane region" description="Helical" evidence="1">
    <location>
        <begin position="96"/>
        <end position="115"/>
    </location>
</feature>
<dbReference type="AlphaFoldDB" id="A0A833QYB0"/>
<evidence type="ECO:0000256" key="1">
    <source>
        <dbReference type="SAM" id="Phobius"/>
    </source>
</evidence>
<evidence type="ECO:0000313" key="2">
    <source>
        <dbReference type="EMBL" id="KAF3328547.1"/>
    </source>
</evidence>
<keyword evidence="1" id="KW-0472">Membrane</keyword>
<dbReference type="Proteomes" id="UP000623129">
    <property type="component" value="Unassembled WGS sequence"/>
</dbReference>
<dbReference type="OrthoDB" id="786429at2759"/>
<gene>
    <name evidence="2" type="ORF">FCM35_KLT05625</name>
</gene>
<dbReference type="PANTHER" id="PTHR37706:SF2">
    <property type="entry name" value="TRANSMEMBRANE PROTEIN"/>
    <property type="match status" value="1"/>
</dbReference>
<reference evidence="2" key="1">
    <citation type="submission" date="2020-01" db="EMBL/GenBank/DDBJ databases">
        <title>Genome sequence of Kobresia littledalei, the first chromosome-level genome in the family Cyperaceae.</title>
        <authorList>
            <person name="Qu G."/>
        </authorList>
    </citation>
    <scope>NUCLEOTIDE SEQUENCE</scope>
    <source>
        <strain evidence="2">C.B.Clarke</strain>
        <tissue evidence="2">Leaf</tissue>
    </source>
</reference>
<keyword evidence="1" id="KW-0812">Transmembrane</keyword>
<organism evidence="2 3">
    <name type="scientific">Carex littledalei</name>
    <dbReference type="NCBI Taxonomy" id="544730"/>
    <lineage>
        <taxon>Eukaryota</taxon>
        <taxon>Viridiplantae</taxon>
        <taxon>Streptophyta</taxon>
        <taxon>Embryophyta</taxon>
        <taxon>Tracheophyta</taxon>
        <taxon>Spermatophyta</taxon>
        <taxon>Magnoliopsida</taxon>
        <taxon>Liliopsida</taxon>
        <taxon>Poales</taxon>
        <taxon>Cyperaceae</taxon>
        <taxon>Cyperoideae</taxon>
        <taxon>Cariceae</taxon>
        <taxon>Carex</taxon>
        <taxon>Carex subgen. Euthyceras</taxon>
    </lineage>
</organism>